<dbReference type="UniPathway" id="UPA00035">
    <property type="reaction ID" value="UER00044"/>
</dbReference>
<proteinExistence type="inferred from homology"/>
<comment type="caution">
    <text evidence="11">The sequence shown here is derived from an EMBL/GenBank/DDBJ whole genome shotgun (WGS) entry which is preliminary data.</text>
</comment>
<evidence type="ECO:0000256" key="8">
    <source>
        <dbReference type="ARBA" id="ARBA00049047"/>
    </source>
</evidence>
<keyword evidence="5 9" id="KW-0822">Tryptophan biosynthesis</keyword>
<keyword evidence="6 9" id="KW-0057">Aromatic amino acid biosynthesis</keyword>
<dbReference type="InterPro" id="IPR002028">
    <property type="entry name" value="Trp_synthase_suA"/>
</dbReference>
<accession>A0A520KQV1</accession>
<evidence type="ECO:0000256" key="4">
    <source>
        <dbReference type="ARBA" id="ARBA00022605"/>
    </source>
</evidence>
<comment type="similarity">
    <text evidence="9 10">Belongs to the TrpA family.</text>
</comment>
<reference evidence="11 12" key="1">
    <citation type="journal article" date="2019" name="Nat. Microbiol.">
        <title>Wide diversity of methane and short-chain alkane metabolisms in uncultured archaea.</title>
        <authorList>
            <person name="Borrel G."/>
            <person name="Adam P.S."/>
            <person name="McKay L.J."/>
            <person name="Chen L.X."/>
            <person name="Sierra-Garcia I.N."/>
            <person name="Sieber C.M."/>
            <person name="Letourneur Q."/>
            <person name="Ghozlane A."/>
            <person name="Andersen G.L."/>
            <person name="Li W.J."/>
            <person name="Hallam S.J."/>
            <person name="Muyzer G."/>
            <person name="de Oliveira V.M."/>
            <person name="Inskeep W.P."/>
            <person name="Banfield J.F."/>
            <person name="Gribaldo S."/>
        </authorList>
    </citation>
    <scope>NUCLEOTIDE SEQUENCE [LARGE SCALE GENOMIC DNA]</scope>
    <source>
        <strain evidence="11">NM1a</strain>
    </source>
</reference>
<dbReference type="PROSITE" id="PS00167">
    <property type="entry name" value="TRP_SYNTHASE_ALPHA"/>
    <property type="match status" value="1"/>
</dbReference>
<keyword evidence="4 9" id="KW-0028">Amino-acid biosynthesis</keyword>
<organism evidence="11 12">
    <name type="scientific">Methanoliparum thermophilum</name>
    <dbReference type="NCBI Taxonomy" id="2491083"/>
    <lineage>
        <taxon>Archaea</taxon>
        <taxon>Methanobacteriati</taxon>
        <taxon>Methanobacteriota</taxon>
        <taxon>Candidatus Methanoliparia</taxon>
        <taxon>Candidatus Methanoliparales</taxon>
        <taxon>Candidatus Methanoliparaceae</taxon>
        <taxon>Candidatus Methanoliparum</taxon>
    </lineage>
</organism>
<dbReference type="EMBL" id="RXIF01000012">
    <property type="protein sequence ID" value="RZN63896.1"/>
    <property type="molecule type" value="Genomic_DNA"/>
</dbReference>
<dbReference type="HAMAP" id="MF_00131">
    <property type="entry name" value="Trp_synth_alpha"/>
    <property type="match status" value="1"/>
</dbReference>
<keyword evidence="7 9" id="KW-0456">Lyase</keyword>
<evidence type="ECO:0000313" key="12">
    <source>
        <dbReference type="Proteomes" id="UP000317158"/>
    </source>
</evidence>
<gene>
    <name evidence="9" type="primary">trpA</name>
    <name evidence="11" type="ORF">EF806_06615</name>
</gene>
<dbReference type="InterPro" id="IPR011060">
    <property type="entry name" value="RibuloseP-bd_barrel"/>
</dbReference>
<evidence type="ECO:0000256" key="10">
    <source>
        <dbReference type="RuleBase" id="RU003662"/>
    </source>
</evidence>
<dbReference type="GO" id="GO:0004834">
    <property type="term" value="F:tryptophan synthase activity"/>
    <property type="evidence" value="ECO:0007669"/>
    <property type="project" value="UniProtKB-UniRule"/>
</dbReference>
<comment type="subunit">
    <text evidence="3 9">Tetramer of two alpha and two beta chains.</text>
</comment>
<dbReference type="PANTHER" id="PTHR43406">
    <property type="entry name" value="TRYPTOPHAN SYNTHASE, ALPHA CHAIN"/>
    <property type="match status" value="1"/>
</dbReference>
<evidence type="ECO:0000256" key="3">
    <source>
        <dbReference type="ARBA" id="ARBA00011270"/>
    </source>
</evidence>
<evidence type="ECO:0000256" key="6">
    <source>
        <dbReference type="ARBA" id="ARBA00023141"/>
    </source>
</evidence>
<dbReference type="InterPro" id="IPR018204">
    <property type="entry name" value="Trp_synthase_alpha_AS"/>
</dbReference>
<dbReference type="Gene3D" id="3.20.20.70">
    <property type="entry name" value="Aldolase class I"/>
    <property type="match status" value="1"/>
</dbReference>
<evidence type="ECO:0000256" key="9">
    <source>
        <dbReference type="HAMAP-Rule" id="MF_00131"/>
    </source>
</evidence>
<feature type="active site" description="Proton acceptor" evidence="9">
    <location>
        <position position="47"/>
    </location>
</feature>
<evidence type="ECO:0000256" key="7">
    <source>
        <dbReference type="ARBA" id="ARBA00023239"/>
    </source>
</evidence>
<dbReference type="InterPro" id="IPR013785">
    <property type="entry name" value="Aldolase_TIM"/>
</dbReference>
<name>A0A520KQV1_METT2</name>
<evidence type="ECO:0000313" key="11">
    <source>
        <dbReference type="EMBL" id="RZN63896.1"/>
    </source>
</evidence>
<comment type="pathway">
    <text evidence="2 9">Amino-acid biosynthesis; L-tryptophan biosynthesis; L-tryptophan from chorismate: step 5/5.</text>
</comment>
<sequence>MRISEKISESKERNEGVLVSFIIAGDPDKEDTIEYLYALDESSDIIELGIPFSDPVADGRTIQEGYVRALKNGFKVSDVFDIVKKFRERSDTPIVLMTYYNIVYIRGLEKFLKEAKSVGVDGLIVVDLPVEEGKEYIKCCKNLDLDTIFLIAPNTSRDRIVDIDNSTTGFIYLISLYGTTGVRNTVSNEALELLKRTKDICRNPLFVGFGISNQEQVASLVKAGTDGVVVGSTFVDLIGSGKNKEDVILKLKEKAKELKSALYL</sequence>
<dbReference type="FunFam" id="3.20.20.70:FF:000037">
    <property type="entry name" value="Tryptophan synthase alpha chain"/>
    <property type="match status" value="1"/>
</dbReference>
<evidence type="ECO:0000256" key="5">
    <source>
        <dbReference type="ARBA" id="ARBA00022822"/>
    </source>
</evidence>
<dbReference type="AlphaFoldDB" id="A0A520KQV1"/>
<dbReference type="EC" id="4.2.1.20" evidence="9"/>
<feature type="active site" description="Proton acceptor" evidence="9">
    <location>
        <position position="58"/>
    </location>
</feature>
<protein>
    <recommendedName>
        <fullName evidence="9">Tryptophan synthase alpha chain</fullName>
        <ecNumber evidence="9">4.2.1.20</ecNumber>
    </recommendedName>
</protein>
<dbReference type="PANTHER" id="PTHR43406:SF1">
    <property type="entry name" value="TRYPTOPHAN SYNTHASE ALPHA CHAIN, CHLOROPLASTIC"/>
    <property type="match status" value="1"/>
</dbReference>
<dbReference type="Proteomes" id="UP000317158">
    <property type="component" value="Unassembled WGS sequence"/>
</dbReference>
<dbReference type="SUPFAM" id="SSF51366">
    <property type="entry name" value="Ribulose-phoshate binding barrel"/>
    <property type="match status" value="1"/>
</dbReference>
<evidence type="ECO:0000256" key="1">
    <source>
        <dbReference type="ARBA" id="ARBA00003365"/>
    </source>
</evidence>
<comment type="function">
    <text evidence="1 9">The alpha subunit is responsible for the aldol cleavage of indoleglycerol phosphate to indole and glyceraldehyde 3-phosphate.</text>
</comment>
<evidence type="ECO:0000256" key="2">
    <source>
        <dbReference type="ARBA" id="ARBA00004733"/>
    </source>
</evidence>
<dbReference type="CDD" id="cd04724">
    <property type="entry name" value="Tryptophan_synthase_alpha"/>
    <property type="match status" value="1"/>
</dbReference>
<dbReference type="Pfam" id="PF00290">
    <property type="entry name" value="Trp_syntA"/>
    <property type="match status" value="1"/>
</dbReference>
<comment type="catalytic activity">
    <reaction evidence="8 9">
        <text>(1S,2R)-1-C-(indol-3-yl)glycerol 3-phosphate + L-serine = D-glyceraldehyde 3-phosphate + L-tryptophan + H2O</text>
        <dbReference type="Rhea" id="RHEA:10532"/>
        <dbReference type="ChEBI" id="CHEBI:15377"/>
        <dbReference type="ChEBI" id="CHEBI:33384"/>
        <dbReference type="ChEBI" id="CHEBI:57912"/>
        <dbReference type="ChEBI" id="CHEBI:58866"/>
        <dbReference type="ChEBI" id="CHEBI:59776"/>
        <dbReference type="EC" id="4.2.1.20"/>
    </reaction>
</comment>
<dbReference type="NCBIfam" id="TIGR00262">
    <property type="entry name" value="trpA"/>
    <property type="match status" value="1"/>
</dbReference>
<dbReference type="GO" id="GO:0005829">
    <property type="term" value="C:cytosol"/>
    <property type="evidence" value="ECO:0007669"/>
    <property type="project" value="TreeGrafter"/>
</dbReference>